<gene>
    <name evidence="2" type="ORF">QJS04_geneDACA019594</name>
</gene>
<organism evidence="2 3">
    <name type="scientific">Acorus gramineus</name>
    <name type="common">Dwarf sweet flag</name>
    <dbReference type="NCBI Taxonomy" id="55184"/>
    <lineage>
        <taxon>Eukaryota</taxon>
        <taxon>Viridiplantae</taxon>
        <taxon>Streptophyta</taxon>
        <taxon>Embryophyta</taxon>
        <taxon>Tracheophyta</taxon>
        <taxon>Spermatophyta</taxon>
        <taxon>Magnoliopsida</taxon>
        <taxon>Liliopsida</taxon>
        <taxon>Acoraceae</taxon>
        <taxon>Acorus</taxon>
    </lineage>
</organism>
<dbReference type="PANTHER" id="PTHR10887:SF515">
    <property type="entry name" value="P-LOOP CONTAINING NUCLEOSIDE TRIPHOSPHATE HYDROLASES SUPERFAMILY PROTEIN"/>
    <property type="match status" value="1"/>
</dbReference>
<dbReference type="PANTHER" id="PTHR10887">
    <property type="entry name" value="DNA2/NAM7 HELICASE FAMILY"/>
    <property type="match status" value="1"/>
</dbReference>
<dbReference type="GO" id="GO:0004386">
    <property type="term" value="F:helicase activity"/>
    <property type="evidence" value="ECO:0007669"/>
    <property type="project" value="InterPro"/>
</dbReference>
<reference evidence="2" key="1">
    <citation type="journal article" date="2023" name="Nat. Commun.">
        <title>Diploid and tetraploid genomes of Acorus and the evolution of monocots.</title>
        <authorList>
            <person name="Ma L."/>
            <person name="Liu K.W."/>
            <person name="Li Z."/>
            <person name="Hsiao Y.Y."/>
            <person name="Qi Y."/>
            <person name="Fu T."/>
            <person name="Tang G.D."/>
            <person name="Zhang D."/>
            <person name="Sun W.H."/>
            <person name="Liu D.K."/>
            <person name="Li Y."/>
            <person name="Chen G.Z."/>
            <person name="Liu X.D."/>
            <person name="Liao X.Y."/>
            <person name="Jiang Y.T."/>
            <person name="Yu X."/>
            <person name="Hao Y."/>
            <person name="Huang J."/>
            <person name="Zhao X.W."/>
            <person name="Ke S."/>
            <person name="Chen Y.Y."/>
            <person name="Wu W.L."/>
            <person name="Hsu J.L."/>
            <person name="Lin Y.F."/>
            <person name="Huang M.D."/>
            <person name="Li C.Y."/>
            <person name="Huang L."/>
            <person name="Wang Z.W."/>
            <person name="Zhao X."/>
            <person name="Zhong W.Y."/>
            <person name="Peng D.H."/>
            <person name="Ahmad S."/>
            <person name="Lan S."/>
            <person name="Zhang J.S."/>
            <person name="Tsai W.C."/>
            <person name="Van de Peer Y."/>
            <person name="Liu Z.J."/>
        </authorList>
    </citation>
    <scope>NUCLEOTIDE SEQUENCE</scope>
    <source>
        <strain evidence="2">SCP</strain>
    </source>
</reference>
<proteinExistence type="predicted"/>
<evidence type="ECO:0000259" key="1">
    <source>
        <dbReference type="Pfam" id="PF13086"/>
    </source>
</evidence>
<feature type="domain" description="DNA2/NAM7 helicase helicase" evidence="1">
    <location>
        <begin position="1"/>
        <end position="72"/>
    </location>
</feature>
<accession>A0AAV9ACT2</accession>
<dbReference type="Gene3D" id="3.40.50.300">
    <property type="entry name" value="P-loop containing nucleotide triphosphate hydrolases"/>
    <property type="match status" value="1"/>
</dbReference>
<comment type="caution">
    <text evidence="2">The sequence shown here is derived from an EMBL/GenBank/DDBJ whole genome shotgun (WGS) entry which is preliminary data.</text>
</comment>
<keyword evidence="3" id="KW-1185">Reference proteome</keyword>
<dbReference type="Pfam" id="PF13086">
    <property type="entry name" value="AAA_11"/>
    <property type="match status" value="1"/>
</dbReference>
<dbReference type="AlphaFoldDB" id="A0AAV9ACT2"/>
<dbReference type="InterPro" id="IPR027417">
    <property type="entry name" value="P-loop_NTPase"/>
</dbReference>
<evidence type="ECO:0000313" key="3">
    <source>
        <dbReference type="Proteomes" id="UP001179952"/>
    </source>
</evidence>
<dbReference type="InterPro" id="IPR045055">
    <property type="entry name" value="DNA2/NAM7-like"/>
</dbReference>
<dbReference type="SUPFAM" id="SSF52540">
    <property type="entry name" value="P-loop containing nucleoside triphosphate hydrolases"/>
    <property type="match status" value="1"/>
</dbReference>
<dbReference type="EMBL" id="JAUJYN010000010">
    <property type="protein sequence ID" value="KAK1262050.1"/>
    <property type="molecule type" value="Genomic_DNA"/>
</dbReference>
<sequence length="76" mass="8312">MNESQLGAVLTCISARKCNHTNLINLIWGPPGTGKTKTISVLLWALLKMKCKTLTCAPTNIAVLEVASRSLRVVRY</sequence>
<name>A0AAV9ACT2_ACOGR</name>
<reference evidence="2" key="2">
    <citation type="submission" date="2023-06" db="EMBL/GenBank/DDBJ databases">
        <authorList>
            <person name="Ma L."/>
            <person name="Liu K.-W."/>
            <person name="Li Z."/>
            <person name="Hsiao Y.-Y."/>
            <person name="Qi Y."/>
            <person name="Fu T."/>
            <person name="Tang G."/>
            <person name="Zhang D."/>
            <person name="Sun W.-H."/>
            <person name="Liu D.-K."/>
            <person name="Li Y."/>
            <person name="Chen G.-Z."/>
            <person name="Liu X.-D."/>
            <person name="Liao X.-Y."/>
            <person name="Jiang Y.-T."/>
            <person name="Yu X."/>
            <person name="Hao Y."/>
            <person name="Huang J."/>
            <person name="Zhao X.-W."/>
            <person name="Ke S."/>
            <person name="Chen Y.-Y."/>
            <person name="Wu W.-L."/>
            <person name="Hsu J.-L."/>
            <person name="Lin Y.-F."/>
            <person name="Huang M.-D."/>
            <person name="Li C.-Y."/>
            <person name="Huang L."/>
            <person name="Wang Z.-W."/>
            <person name="Zhao X."/>
            <person name="Zhong W.-Y."/>
            <person name="Peng D.-H."/>
            <person name="Ahmad S."/>
            <person name="Lan S."/>
            <person name="Zhang J.-S."/>
            <person name="Tsai W.-C."/>
            <person name="Van De Peer Y."/>
            <person name="Liu Z.-J."/>
        </authorList>
    </citation>
    <scope>NUCLEOTIDE SEQUENCE</scope>
    <source>
        <strain evidence="2">SCP</strain>
        <tissue evidence="2">Leaves</tissue>
    </source>
</reference>
<dbReference type="Proteomes" id="UP001179952">
    <property type="component" value="Unassembled WGS sequence"/>
</dbReference>
<dbReference type="InterPro" id="IPR041677">
    <property type="entry name" value="DNA2/NAM7_AAA_11"/>
</dbReference>
<protein>
    <recommendedName>
        <fullName evidence="1">DNA2/NAM7 helicase helicase domain-containing protein</fullName>
    </recommendedName>
</protein>
<evidence type="ECO:0000313" key="2">
    <source>
        <dbReference type="EMBL" id="KAK1262050.1"/>
    </source>
</evidence>